<dbReference type="CDD" id="cd01011">
    <property type="entry name" value="nicotinamidase"/>
    <property type="match status" value="1"/>
</dbReference>
<dbReference type="GO" id="GO:0046872">
    <property type="term" value="F:metal ion binding"/>
    <property type="evidence" value="ECO:0007669"/>
    <property type="project" value="UniProtKB-KW"/>
</dbReference>
<evidence type="ECO:0000313" key="10">
    <source>
        <dbReference type="Proteomes" id="UP000094565"/>
    </source>
</evidence>
<evidence type="ECO:0000259" key="8">
    <source>
        <dbReference type="Pfam" id="PF00857"/>
    </source>
</evidence>
<keyword evidence="4" id="KW-0378">Hydrolase</keyword>
<dbReference type="Proteomes" id="UP000094565">
    <property type="component" value="Chromosome 1"/>
</dbReference>
<keyword evidence="3" id="KW-0479">Metal-binding</keyword>
<protein>
    <recommendedName>
        <fullName evidence="6">nicotinamidase</fullName>
        <ecNumber evidence="6">3.5.1.19</ecNumber>
    </recommendedName>
    <alternativeName>
        <fullName evidence="7">Nicotinamide deamidase</fullName>
    </alternativeName>
</protein>
<evidence type="ECO:0000256" key="7">
    <source>
        <dbReference type="ARBA" id="ARBA00043224"/>
    </source>
</evidence>
<keyword evidence="2" id="KW-0662">Pyridine nucleotide biosynthesis</keyword>
<evidence type="ECO:0000256" key="1">
    <source>
        <dbReference type="ARBA" id="ARBA00006336"/>
    </source>
</evidence>
<dbReference type="InterPro" id="IPR052347">
    <property type="entry name" value="Isochorismatase_Nicotinamidase"/>
</dbReference>
<dbReference type="EMBL" id="CP014584">
    <property type="protein sequence ID" value="ANZ73942.1"/>
    <property type="molecule type" value="Genomic_DNA"/>
</dbReference>
<dbReference type="InterPro" id="IPR000868">
    <property type="entry name" value="Isochorismatase-like_dom"/>
</dbReference>
<evidence type="ECO:0000256" key="4">
    <source>
        <dbReference type="ARBA" id="ARBA00022801"/>
    </source>
</evidence>
<reference evidence="9 10" key="1">
    <citation type="submission" date="2016-02" db="EMBL/GenBank/DDBJ databases">
        <title>Comparative genomic and transcriptomic foundation for Pichia pastoris.</title>
        <authorList>
            <person name="Love K.R."/>
            <person name="Shah K.A."/>
            <person name="Whittaker C.A."/>
            <person name="Wu J."/>
            <person name="Bartlett M.C."/>
            <person name="Ma D."/>
            <person name="Leeson R.L."/>
            <person name="Priest M."/>
            <person name="Young S.K."/>
            <person name="Love J.C."/>
        </authorList>
    </citation>
    <scope>NUCLEOTIDE SEQUENCE [LARGE SCALE GENOMIC DNA]</scope>
    <source>
        <strain evidence="9 10">ATCC 28485</strain>
    </source>
</reference>
<comment type="pathway">
    <text evidence="5">Cofactor biosynthesis; nicotinate biosynthesis; nicotinate from nicotinamide: step 1/1.</text>
</comment>
<dbReference type="PANTHER" id="PTHR11080">
    <property type="entry name" value="PYRAZINAMIDASE/NICOTINAMIDASE"/>
    <property type="match status" value="1"/>
</dbReference>
<keyword evidence="10" id="KW-1185">Reference proteome</keyword>
<dbReference type="EC" id="3.5.1.19" evidence="6"/>
<comment type="similarity">
    <text evidence="1">Belongs to the isochorismatase family.</text>
</comment>
<dbReference type="GO" id="GO:0008936">
    <property type="term" value="F:nicotinamidase activity"/>
    <property type="evidence" value="ECO:0007669"/>
    <property type="project" value="UniProtKB-EC"/>
</dbReference>
<gene>
    <name evidence="9" type="primary">PNC1</name>
    <name evidence="9" type="ORF">ATY40_BA7500382</name>
</gene>
<dbReference type="OrthoDB" id="3341310at2759"/>
<dbReference type="GO" id="GO:0019363">
    <property type="term" value="P:pyridine nucleotide biosynthetic process"/>
    <property type="evidence" value="ECO:0007669"/>
    <property type="project" value="UniProtKB-KW"/>
</dbReference>
<sequence length="249" mass="28101">MLIAPQIFKCGSEDYLSLSPELFTLPHNTHMTKSALLIIDLQNDFLEGGSLAVPDGNEIIDPIIELAQKKDWDLVIATKDWHPQDHTSFASNHGVKPYTELEFTSPENEAEKKIQMVWPDHCVQNSNGSEFPPKFKAFWEQFKGPKELVKKGYLSDREYYSAFSDVWKLHKTELDSLLKEHGIRNVTIVGLALDFCVFHTASDALRENYSVTLVTNLTRSVADREGPPSKLQALGAHLAEYNGSEIIIK</sequence>
<dbReference type="Gene3D" id="3.40.50.850">
    <property type="entry name" value="Isochorismatase-like"/>
    <property type="match status" value="1"/>
</dbReference>
<evidence type="ECO:0000256" key="6">
    <source>
        <dbReference type="ARBA" id="ARBA00039017"/>
    </source>
</evidence>
<dbReference type="PANTHER" id="PTHR11080:SF2">
    <property type="entry name" value="LD05707P"/>
    <property type="match status" value="1"/>
</dbReference>
<organism evidence="9 10">
    <name type="scientific">Komagataella pastoris</name>
    <name type="common">Yeast</name>
    <name type="synonym">Pichia pastoris</name>
    <dbReference type="NCBI Taxonomy" id="4922"/>
    <lineage>
        <taxon>Eukaryota</taxon>
        <taxon>Fungi</taxon>
        <taxon>Dikarya</taxon>
        <taxon>Ascomycota</taxon>
        <taxon>Saccharomycotina</taxon>
        <taxon>Pichiomycetes</taxon>
        <taxon>Pichiales</taxon>
        <taxon>Pichiaceae</taxon>
        <taxon>Komagataella</taxon>
    </lineage>
</organism>
<dbReference type="AlphaFoldDB" id="A0A1B2J7K1"/>
<dbReference type="SUPFAM" id="SSF52499">
    <property type="entry name" value="Isochorismatase-like hydrolases"/>
    <property type="match status" value="1"/>
</dbReference>
<evidence type="ECO:0000256" key="2">
    <source>
        <dbReference type="ARBA" id="ARBA00022642"/>
    </source>
</evidence>
<accession>A0A1B2J7K1</accession>
<evidence type="ECO:0000256" key="3">
    <source>
        <dbReference type="ARBA" id="ARBA00022723"/>
    </source>
</evidence>
<evidence type="ECO:0000313" key="9">
    <source>
        <dbReference type="EMBL" id="ANZ73942.1"/>
    </source>
</evidence>
<proteinExistence type="inferred from homology"/>
<dbReference type="InterPro" id="IPR036380">
    <property type="entry name" value="Isochorismatase-like_sf"/>
</dbReference>
<dbReference type="Pfam" id="PF00857">
    <property type="entry name" value="Isochorismatase"/>
    <property type="match status" value="1"/>
</dbReference>
<evidence type="ECO:0000256" key="5">
    <source>
        <dbReference type="ARBA" id="ARBA00037900"/>
    </source>
</evidence>
<feature type="domain" description="Isochorismatase-like" evidence="8">
    <location>
        <begin position="34"/>
        <end position="222"/>
    </location>
</feature>
<name>A0A1B2J7K1_PICPA</name>